<dbReference type="Proteomes" id="UP000321331">
    <property type="component" value="Unassembled WGS sequence"/>
</dbReference>
<sequence length="317" mass="31884">MGFFNSIADAFSKNGAVTKFCEQIPVVGHVTAGIQAIAGNTEEAKRALATSTGNLVSTVGAVGGFVVGGPPGAVAGGALGGLAGTFVESGIAGSINNPSVKGDLGDVTAGKVIANMGLGGASGMLGGGGGLLKSGGTAFGKELMKGAAKIGAGSAIGQGLKGLKPDASTGDLDETEPETRKYVSQINKTKSDACAAQMIAMAAKYPVTPVSGPSLNAGGWLRGAITVGQFLELGTAEFTQALVYFHERFDANGAQSQGGIDKAVTDLMNRGGMIVENGANVQKTADQIRTLLEDDEVTLVNLTSIAAHSFEFEFDEH</sequence>
<dbReference type="PANTHER" id="PTHR34494:SF1">
    <property type="entry name" value="PROTEIN CBG25024"/>
    <property type="match status" value="1"/>
</dbReference>
<dbReference type="AlphaFoldDB" id="A0A5C6SP31"/>
<organism evidence="1 2">
    <name type="scientific">Fusarium oxysporum f. sp. cubense</name>
    <dbReference type="NCBI Taxonomy" id="61366"/>
    <lineage>
        <taxon>Eukaryota</taxon>
        <taxon>Fungi</taxon>
        <taxon>Dikarya</taxon>
        <taxon>Ascomycota</taxon>
        <taxon>Pezizomycotina</taxon>
        <taxon>Sordariomycetes</taxon>
        <taxon>Hypocreomycetidae</taxon>
        <taxon>Hypocreales</taxon>
        <taxon>Nectriaceae</taxon>
        <taxon>Fusarium</taxon>
        <taxon>Fusarium oxysporum species complex</taxon>
    </lineage>
</organism>
<dbReference type="PANTHER" id="PTHR34494">
    <property type="entry name" value="PROTEIN CBG25024"/>
    <property type="match status" value="1"/>
</dbReference>
<proteinExistence type="predicted"/>
<reference evidence="1 2" key="1">
    <citation type="submission" date="2019-07" db="EMBL/GenBank/DDBJ databases">
        <title>The First High-Quality Draft Genome Sequence of the Causal Agent of the Current Panama Disease Epidemic.</title>
        <authorList>
            <person name="Warmington R.J."/>
            <person name="Kay W."/>
            <person name="Jeffries A."/>
            <person name="Bebber D."/>
            <person name="Moore K."/>
            <person name="Studholme D.J."/>
        </authorList>
    </citation>
    <scope>NUCLEOTIDE SEQUENCE [LARGE SCALE GENOMIC DNA]</scope>
    <source>
        <strain evidence="1 2">TR4</strain>
    </source>
</reference>
<gene>
    <name evidence="1" type="ORF">FocTR4_00014579</name>
</gene>
<comment type="caution">
    <text evidence="1">The sequence shown here is derived from an EMBL/GenBank/DDBJ whole genome shotgun (WGS) entry which is preliminary data.</text>
</comment>
<evidence type="ECO:0000313" key="2">
    <source>
        <dbReference type="Proteomes" id="UP000321331"/>
    </source>
</evidence>
<protein>
    <submittedName>
        <fullName evidence="1">Uncharacterized protein</fullName>
    </submittedName>
</protein>
<evidence type="ECO:0000313" key="1">
    <source>
        <dbReference type="EMBL" id="TXC00246.1"/>
    </source>
</evidence>
<name>A0A5C6SP31_FUSOC</name>
<accession>A0A5C6SP31</accession>
<dbReference type="EMBL" id="VMNF01000011">
    <property type="protein sequence ID" value="TXC00246.1"/>
    <property type="molecule type" value="Genomic_DNA"/>
</dbReference>